<gene>
    <name evidence="1" type="ORF">WJX68_10330</name>
</gene>
<dbReference type="Proteomes" id="UP001364211">
    <property type="component" value="Unassembled WGS sequence"/>
</dbReference>
<keyword evidence="2" id="KW-1185">Reference proteome</keyword>
<name>A0ABU8T5U7_9PSEU</name>
<reference evidence="1 2" key="1">
    <citation type="submission" date="2024-03" db="EMBL/GenBank/DDBJ databases">
        <title>Draft genome sequence of Pseudonocardia sp. DW16-2.</title>
        <authorList>
            <person name="Duangmal K."/>
        </authorList>
    </citation>
    <scope>NUCLEOTIDE SEQUENCE [LARGE SCALE GENOMIC DNA]</scope>
    <source>
        <strain evidence="1 2">DW16-2</strain>
    </source>
</reference>
<dbReference type="RefSeq" id="WP_340288740.1">
    <property type="nucleotide sequence ID" value="NZ_JBBJUP010000007.1"/>
</dbReference>
<protein>
    <submittedName>
        <fullName evidence="1">Uncharacterized protein</fullName>
    </submittedName>
</protein>
<evidence type="ECO:0000313" key="2">
    <source>
        <dbReference type="Proteomes" id="UP001364211"/>
    </source>
</evidence>
<dbReference type="EMBL" id="JBBJUP010000007">
    <property type="protein sequence ID" value="MEJ8279327.1"/>
    <property type="molecule type" value="Genomic_DNA"/>
</dbReference>
<evidence type="ECO:0000313" key="1">
    <source>
        <dbReference type="EMBL" id="MEJ8279327.1"/>
    </source>
</evidence>
<proteinExistence type="predicted"/>
<accession>A0ABU8T5U7</accession>
<comment type="caution">
    <text evidence="1">The sequence shown here is derived from an EMBL/GenBank/DDBJ whole genome shotgun (WGS) entry which is preliminary data.</text>
</comment>
<organism evidence="1 2">
    <name type="scientific">Pseudonocardia spirodelae</name>
    <dbReference type="NCBI Taxonomy" id="3133431"/>
    <lineage>
        <taxon>Bacteria</taxon>
        <taxon>Bacillati</taxon>
        <taxon>Actinomycetota</taxon>
        <taxon>Actinomycetes</taxon>
        <taxon>Pseudonocardiales</taxon>
        <taxon>Pseudonocardiaceae</taxon>
        <taxon>Pseudonocardia</taxon>
    </lineage>
</organism>
<sequence length="51" mass="5782">MTESCVHAARAAAPGRSASDPAVSWHLVAHLERFWPSRRLDAFDEFCRRGR</sequence>